<evidence type="ECO:0000313" key="6">
    <source>
        <dbReference type="EMBL" id="HIX58416.1"/>
    </source>
</evidence>
<proteinExistence type="predicted"/>
<evidence type="ECO:0000313" key="7">
    <source>
        <dbReference type="Proteomes" id="UP000886817"/>
    </source>
</evidence>
<organism evidence="6 7">
    <name type="scientific">Candidatus Blautia gallistercoris</name>
    <dbReference type="NCBI Taxonomy" id="2838490"/>
    <lineage>
        <taxon>Bacteria</taxon>
        <taxon>Bacillati</taxon>
        <taxon>Bacillota</taxon>
        <taxon>Clostridia</taxon>
        <taxon>Lachnospirales</taxon>
        <taxon>Lachnospiraceae</taxon>
        <taxon>Blautia</taxon>
    </lineage>
</organism>
<protein>
    <submittedName>
        <fullName evidence="6">ATP-binding cassette domain-containing protein</fullName>
    </submittedName>
</protein>
<dbReference type="InterPro" id="IPR027417">
    <property type="entry name" value="P-loop_NTPase"/>
</dbReference>
<evidence type="ECO:0000256" key="3">
    <source>
        <dbReference type="ARBA" id="ARBA00022741"/>
    </source>
</evidence>
<reference evidence="6" key="2">
    <citation type="submission" date="2021-04" db="EMBL/GenBank/DDBJ databases">
        <authorList>
            <person name="Gilroy R."/>
        </authorList>
    </citation>
    <scope>NUCLEOTIDE SEQUENCE</scope>
    <source>
        <strain evidence="6">ChiSjej1B19-8411</strain>
    </source>
</reference>
<dbReference type="PANTHER" id="PTHR43790:SF9">
    <property type="entry name" value="GALACTOFURANOSE TRANSPORTER ATP-BINDING PROTEIN YTFR"/>
    <property type="match status" value="1"/>
</dbReference>
<feature type="non-terminal residue" evidence="6">
    <location>
        <position position="107"/>
    </location>
</feature>
<keyword evidence="3" id="KW-0547">Nucleotide-binding</keyword>
<dbReference type="InterPro" id="IPR003439">
    <property type="entry name" value="ABC_transporter-like_ATP-bd"/>
</dbReference>
<name>A0A9D1WFT8_9FIRM</name>
<dbReference type="AlphaFoldDB" id="A0A9D1WFT8"/>
<dbReference type="GO" id="GO:0016887">
    <property type="term" value="F:ATP hydrolysis activity"/>
    <property type="evidence" value="ECO:0007669"/>
    <property type="project" value="InterPro"/>
</dbReference>
<evidence type="ECO:0000256" key="2">
    <source>
        <dbReference type="ARBA" id="ARBA00022737"/>
    </source>
</evidence>
<keyword evidence="4 6" id="KW-0067">ATP-binding</keyword>
<feature type="domain" description="ABC transporter" evidence="5">
    <location>
        <begin position="23"/>
        <end position="102"/>
    </location>
</feature>
<dbReference type="InterPro" id="IPR050107">
    <property type="entry name" value="ABC_carbohydrate_import_ATPase"/>
</dbReference>
<evidence type="ECO:0000256" key="1">
    <source>
        <dbReference type="ARBA" id="ARBA00022448"/>
    </source>
</evidence>
<accession>A0A9D1WFT8</accession>
<dbReference type="Proteomes" id="UP000886817">
    <property type="component" value="Unassembled WGS sequence"/>
</dbReference>
<evidence type="ECO:0000259" key="5">
    <source>
        <dbReference type="Pfam" id="PF00005"/>
    </source>
</evidence>
<dbReference type="EMBL" id="DXEX01000045">
    <property type="protein sequence ID" value="HIX58416.1"/>
    <property type="molecule type" value="Genomic_DNA"/>
</dbReference>
<dbReference type="PANTHER" id="PTHR43790">
    <property type="entry name" value="CARBOHYDRATE TRANSPORT ATP-BINDING PROTEIN MG119-RELATED"/>
    <property type="match status" value="1"/>
</dbReference>
<evidence type="ECO:0000256" key="4">
    <source>
        <dbReference type="ARBA" id="ARBA00022840"/>
    </source>
</evidence>
<dbReference type="Pfam" id="PF00005">
    <property type="entry name" value="ABC_tran"/>
    <property type="match status" value="1"/>
</dbReference>
<keyword evidence="2" id="KW-0677">Repeat</keyword>
<dbReference type="GO" id="GO:0005524">
    <property type="term" value="F:ATP binding"/>
    <property type="evidence" value="ECO:0007669"/>
    <property type="project" value="UniProtKB-KW"/>
</dbReference>
<reference evidence="6" key="1">
    <citation type="journal article" date="2021" name="PeerJ">
        <title>Extensive microbial diversity within the chicken gut microbiome revealed by metagenomics and culture.</title>
        <authorList>
            <person name="Gilroy R."/>
            <person name="Ravi A."/>
            <person name="Getino M."/>
            <person name="Pursley I."/>
            <person name="Horton D.L."/>
            <person name="Alikhan N.F."/>
            <person name="Baker D."/>
            <person name="Gharbi K."/>
            <person name="Hall N."/>
            <person name="Watson M."/>
            <person name="Adriaenssens E.M."/>
            <person name="Foster-Nyarko E."/>
            <person name="Jarju S."/>
            <person name="Secka A."/>
            <person name="Antonio M."/>
            <person name="Oren A."/>
            <person name="Chaudhuri R.R."/>
            <person name="La Ragione R."/>
            <person name="Hildebrand F."/>
            <person name="Pallen M.J."/>
        </authorList>
    </citation>
    <scope>NUCLEOTIDE SEQUENCE</scope>
    <source>
        <strain evidence="6">ChiSjej1B19-8411</strain>
    </source>
</reference>
<comment type="caution">
    <text evidence="6">The sequence shown here is derived from an EMBL/GenBank/DDBJ whole genome shotgun (WGS) entry which is preliminary data.</text>
</comment>
<keyword evidence="1" id="KW-0813">Transport</keyword>
<dbReference type="SUPFAM" id="SSF52540">
    <property type="entry name" value="P-loop containing nucleoside triphosphate hydrolases"/>
    <property type="match status" value="1"/>
</dbReference>
<sequence length="107" mass="11581">MSKNVKIFEVQNITKNFGGTQALKGVSFRLSKGEIVGLIGENGAGKSTLLKIIQGVQPQTSGEMFLHGKVFRPKNPLDANRSGVGMVFQEQNLVTTLSVGQNIFFGR</sequence>
<gene>
    <name evidence="6" type="ORF">IAA45_01695</name>
</gene>
<dbReference type="Gene3D" id="3.40.50.300">
    <property type="entry name" value="P-loop containing nucleotide triphosphate hydrolases"/>
    <property type="match status" value="1"/>
</dbReference>